<proteinExistence type="predicted"/>
<name>A0A660SPF9_UNCT6</name>
<gene>
    <name evidence="1" type="ORF">DRP43_00305</name>
</gene>
<organism evidence="1 2">
    <name type="scientific">candidate division TA06 bacterium</name>
    <dbReference type="NCBI Taxonomy" id="2250710"/>
    <lineage>
        <taxon>Bacteria</taxon>
        <taxon>Bacteria division TA06</taxon>
    </lineage>
</organism>
<dbReference type="EMBL" id="QNBD01000007">
    <property type="protein sequence ID" value="RKX72613.1"/>
    <property type="molecule type" value="Genomic_DNA"/>
</dbReference>
<evidence type="ECO:0000313" key="1">
    <source>
        <dbReference type="EMBL" id="RKX72613.1"/>
    </source>
</evidence>
<sequence>MLLILSPNIINAIDIAEVVLNTSSLTSRESIIRDSLEVWGYNVTIIDTANVNYSNLSAYNTTVVLYQVELDSSLIDSLISNGKGVALIYSAGIAIGGTWNHLSSGSSNLFIDNNNAFLEGYGLGTNSYQCDISGYTYYTTTPQSGWTVLGHVGTGQNSVLYREDNGKGAIFGYDPFYYAP</sequence>
<accession>A0A660SPF9</accession>
<evidence type="ECO:0000313" key="2">
    <source>
        <dbReference type="Proteomes" id="UP000271125"/>
    </source>
</evidence>
<feature type="non-terminal residue" evidence="1">
    <location>
        <position position="180"/>
    </location>
</feature>
<reference evidence="1 2" key="1">
    <citation type="submission" date="2018-06" db="EMBL/GenBank/DDBJ databases">
        <title>Extensive metabolic versatility and redundancy in microbially diverse, dynamic hydrothermal sediments.</title>
        <authorList>
            <person name="Dombrowski N."/>
            <person name="Teske A."/>
            <person name="Baker B.J."/>
        </authorList>
    </citation>
    <scope>NUCLEOTIDE SEQUENCE [LARGE SCALE GENOMIC DNA]</scope>
    <source>
        <strain evidence="1">B10_G13</strain>
    </source>
</reference>
<protein>
    <submittedName>
        <fullName evidence="1">Uncharacterized protein</fullName>
    </submittedName>
</protein>
<comment type="caution">
    <text evidence="1">The sequence shown here is derived from an EMBL/GenBank/DDBJ whole genome shotgun (WGS) entry which is preliminary data.</text>
</comment>
<dbReference type="AlphaFoldDB" id="A0A660SPF9"/>
<dbReference type="Proteomes" id="UP000271125">
    <property type="component" value="Unassembled WGS sequence"/>
</dbReference>